<dbReference type="NCBIfam" id="TIGR00517">
    <property type="entry name" value="acyl_carrier"/>
    <property type="match status" value="1"/>
</dbReference>
<dbReference type="PANTHER" id="PTHR20863:SF76">
    <property type="entry name" value="CARRIER DOMAIN-CONTAINING PROTEIN"/>
    <property type="match status" value="1"/>
</dbReference>
<keyword evidence="1 3" id="KW-0596">Phosphopantetheine</keyword>
<keyword evidence="8" id="KW-1185">Reference proteome</keyword>
<dbReference type="NCBIfam" id="NF002148">
    <property type="entry name" value="PRK00982.1-2"/>
    <property type="match status" value="1"/>
</dbReference>
<dbReference type="EMBL" id="CP053746">
    <property type="protein sequence ID" value="QKF53323.1"/>
    <property type="molecule type" value="Genomic_DNA"/>
</dbReference>
<keyword evidence="3" id="KW-0444">Lipid biosynthesis</keyword>
<dbReference type="GO" id="GO:0005829">
    <property type="term" value="C:cytosol"/>
    <property type="evidence" value="ECO:0007669"/>
    <property type="project" value="TreeGrafter"/>
</dbReference>
<name>A0A6M8MTT9_9PSED</name>
<accession>A0A6M8MTT9</accession>
<proteinExistence type="inferred from homology"/>
<dbReference type="AlphaFoldDB" id="A0A6M8MTT9"/>
<dbReference type="GO" id="GO:0016020">
    <property type="term" value="C:membrane"/>
    <property type="evidence" value="ECO:0007669"/>
    <property type="project" value="GOC"/>
</dbReference>
<keyword evidence="3" id="KW-0443">Lipid metabolism</keyword>
<comment type="subcellular location">
    <subcellularLocation>
        <location evidence="3">Cytoplasm</location>
    </subcellularLocation>
</comment>
<comment type="similarity">
    <text evidence="3">Belongs to the acyl carrier protein (ACP) family.</text>
</comment>
<dbReference type="UniPathway" id="UPA00094"/>
<feature type="modified residue" description="O-(pantetheine 4'-phosphoryl)serine" evidence="3">
    <location>
        <position position="39"/>
    </location>
</feature>
<reference evidence="8" key="1">
    <citation type="submission" date="2019-12" db="EMBL/GenBank/DDBJ databases">
        <title>Endophytic bacteria associated with Panax ginseng seedlings.</title>
        <authorList>
            <person name="Park J.M."/>
            <person name="Shin R."/>
            <person name="Jo S.H."/>
        </authorList>
    </citation>
    <scope>NUCLEOTIDE SEQUENCE [LARGE SCALE GENOMIC DNA]</scope>
    <source>
        <strain evidence="8">PgKB30</strain>
    </source>
</reference>
<evidence type="ECO:0000313" key="7">
    <source>
        <dbReference type="EMBL" id="QKF53323.1"/>
    </source>
</evidence>
<evidence type="ECO:0000256" key="5">
    <source>
        <dbReference type="RuleBase" id="RU003545"/>
    </source>
</evidence>
<evidence type="ECO:0000256" key="1">
    <source>
        <dbReference type="ARBA" id="ARBA00022450"/>
    </source>
</evidence>
<comment type="PTM">
    <text evidence="3">4'-phosphopantetheine is transferred from CoA to a specific serine of apo-ACP by AcpS. This modification is essential for activity because fatty acids are bound in thioester linkage to the sulfhydryl of the prosthetic group.</text>
</comment>
<dbReference type="GO" id="GO:0000036">
    <property type="term" value="F:acyl carrier activity"/>
    <property type="evidence" value="ECO:0007669"/>
    <property type="project" value="UniProtKB-UniRule"/>
</dbReference>
<dbReference type="InterPro" id="IPR036736">
    <property type="entry name" value="ACP-like_sf"/>
</dbReference>
<dbReference type="HAMAP" id="MF_01217">
    <property type="entry name" value="Acyl_carrier"/>
    <property type="match status" value="1"/>
</dbReference>
<keyword evidence="3" id="KW-0275">Fatty acid biosynthesis</keyword>
<dbReference type="Pfam" id="PF00550">
    <property type="entry name" value="PP-binding"/>
    <property type="match status" value="1"/>
</dbReference>
<dbReference type="KEGG" id="pgg:FX982_04316"/>
<dbReference type="PROSITE" id="PS50075">
    <property type="entry name" value="CARRIER"/>
    <property type="match status" value="1"/>
</dbReference>
<gene>
    <name evidence="3" type="primary">acpP</name>
    <name evidence="7" type="ORF">FX982_04316</name>
</gene>
<dbReference type="InterPro" id="IPR003231">
    <property type="entry name" value="ACP"/>
</dbReference>
<dbReference type="SUPFAM" id="SSF47336">
    <property type="entry name" value="ACP-like"/>
    <property type="match status" value="1"/>
</dbReference>
<dbReference type="PANTHER" id="PTHR20863">
    <property type="entry name" value="ACYL CARRIER PROTEIN"/>
    <property type="match status" value="1"/>
</dbReference>
<evidence type="ECO:0000259" key="6">
    <source>
        <dbReference type="PROSITE" id="PS50075"/>
    </source>
</evidence>
<evidence type="ECO:0000256" key="3">
    <source>
        <dbReference type="HAMAP-Rule" id="MF_01217"/>
    </source>
</evidence>
<dbReference type="InterPro" id="IPR009081">
    <property type="entry name" value="PP-bd_ACP"/>
</dbReference>
<protein>
    <recommendedName>
        <fullName evidence="3 4">Acyl carrier protein</fullName>
        <shortName evidence="3">ACP</shortName>
    </recommendedName>
</protein>
<organism evidence="7 8">
    <name type="scientific">Pseudomonas graminis</name>
    <dbReference type="NCBI Taxonomy" id="158627"/>
    <lineage>
        <taxon>Bacteria</taxon>
        <taxon>Pseudomonadati</taxon>
        <taxon>Pseudomonadota</taxon>
        <taxon>Gammaproteobacteria</taxon>
        <taxon>Pseudomonadales</taxon>
        <taxon>Pseudomonadaceae</taxon>
        <taxon>Pseudomonas</taxon>
    </lineage>
</organism>
<dbReference type="NCBIfam" id="NF002150">
    <property type="entry name" value="PRK00982.1-4"/>
    <property type="match status" value="1"/>
</dbReference>
<dbReference type="RefSeq" id="WP_172612510.1">
    <property type="nucleotide sequence ID" value="NZ_CP053746.1"/>
</dbReference>
<evidence type="ECO:0000313" key="8">
    <source>
        <dbReference type="Proteomes" id="UP000501989"/>
    </source>
</evidence>
<comment type="pathway">
    <text evidence="3 5">Lipid metabolism; fatty acid biosynthesis.</text>
</comment>
<sequence length="80" mass="8789">MDKADISSRIKEIIANKVGVPEGDVSEKSRFIDDLGADSLDLVELMMAVEDEFETVITDDEAESIKTVGQAIDLIFTKAR</sequence>
<comment type="function">
    <text evidence="3 5">Carrier of the growing fatty acid chain in fatty acid biosynthesis.</text>
</comment>
<keyword evidence="3" id="KW-0276">Fatty acid metabolism</keyword>
<evidence type="ECO:0000256" key="2">
    <source>
        <dbReference type="ARBA" id="ARBA00022553"/>
    </source>
</evidence>
<feature type="domain" description="Carrier" evidence="6">
    <location>
        <begin position="4"/>
        <end position="79"/>
    </location>
</feature>
<evidence type="ECO:0000256" key="4">
    <source>
        <dbReference type="NCBIfam" id="TIGR00517"/>
    </source>
</evidence>
<dbReference type="GO" id="GO:0009245">
    <property type="term" value="P:lipid A biosynthetic process"/>
    <property type="evidence" value="ECO:0007669"/>
    <property type="project" value="TreeGrafter"/>
</dbReference>
<dbReference type="Proteomes" id="UP000501989">
    <property type="component" value="Chromosome"/>
</dbReference>
<dbReference type="Gene3D" id="1.10.1200.10">
    <property type="entry name" value="ACP-like"/>
    <property type="match status" value="1"/>
</dbReference>
<keyword evidence="2 3" id="KW-0597">Phosphoprotein</keyword>
<comment type="PTM">
    <text evidence="5">4'-phosphopantetheine is transferred from CoA to a specific serine of apo-ACP by acpS.</text>
</comment>
<keyword evidence="3" id="KW-0963">Cytoplasm</keyword>
<dbReference type="GO" id="GO:0000035">
    <property type="term" value="F:acyl binding"/>
    <property type="evidence" value="ECO:0007669"/>
    <property type="project" value="TreeGrafter"/>
</dbReference>